<dbReference type="GO" id="GO:0007052">
    <property type="term" value="P:mitotic spindle organization"/>
    <property type="evidence" value="ECO:0007669"/>
    <property type="project" value="TreeGrafter"/>
</dbReference>
<dbReference type="PRINTS" id="PR00380">
    <property type="entry name" value="KINESINHEAVY"/>
</dbReference>
<feature type="non-terminal residue" evidence="9">
    <location>
        <position position="222"/>
    </location>
</feature>
<keyword evidence="4 7" id="KW-0067">ATP-binding</keyword>
<feature type="binding site" evidence="7">
    <location>
        <begin position="89"/>
        <end position="96"/>
    </location>
    <ligand>
        <name>ATP</name>
        <dbReference type="ChEBI" id="CHEBI:30616"/>
    </ligand>
</feature>
<accession>A0A0T6BC59</accession>
<dbReference type="PANTHER" id="PTHR47969:SF15">
    <property type="entry name" value="CHROMOSOME-ASSOCIATED KINESIN KIF4A-RELATED"/>
    <property type="match status" value="1"/>
</dbReference>
<comment type="similarity">
    <text evidence="7">Belongs to the TRAFAC class myosin-kinesin ATPase superfamily. Kinesin family.</text>
</comment>
<reference evidence="9 10" key="1">
    <citation type="submission" date="2015-09" db="EMBL/GenBank/DDBJ databases">
        <title>Draft genome of the scarab beetle Oryctes borbonicus.</title>
        <authorList>
            <person name="Meyer J.M."/>
            <person name="Markov G.V."/>
            <person name="Baskaran P."/>
            <person name="Herrmann M."/>
            <person name="Sommer R.J."/>
            <person name="Roedelsperger C."/>
        </authorList>
    </citation>
    <scope>NUCLEOTIDE SEQUENCE [LARGE SCALE GENOMIC DNA]</scope>
    <source>
        <strain evidence="9">OB123</strain>
        <tissue evidence="9">Whole animal</tissue>
    </source>
</reference>
<evidence type="ECO:0000256" key="5">
    <source>
        <dbReference type="ARBA" id="ARBA00023054"/>
    </source>
</evidence>
<name>A0A0T6BC59_9SCAR</name>
<dbReference type="PANTHER" id="PTHR47969">
    <property type="entry name" value="CHROMOSOME-ASSOCIATED KINESIN KIF4A-RELATED"/>
    <property type="match status" value="1"/>
</dbReference>
<dbReference type="AlphaFoldDB" id="A0A0T6BC59"/>
<dbReference type="InterPro" id="IPR027417">
    <property type="entry name" value="P-loop_NTPase"/>
</dbReference>
<dbReference type="Pfam" id="PF00225">
    <property type="entry name" value="Kinesin"/>
    <property type="match status" value="1"/>
</dbReference>
<keyword evidence="7" id="KW-0505">Motor protein</keyword>
<organism evidence="9 10">
    <name type="scientific">Oryctes borbonicus</name>
    <dbReference type="NCBI Taxonomy" id="1629725"/>
    <lineage>
        <taxon>Eukaryota</taxon>
        <taxon>Metazoa</taxon>
        <taxon>Ecdysozoa</taxon>
        <taxon>Arthropoda</taxon>
        <taxon>Hexapoda</taxon>
        <taxon>Insecta</taxon>
        <taxon>Pterygota</taxon>
        <taxon>Neoptera</taxon>
        <taxon>Endopterygota</taxon>
        <taxon>Coleoptera</taxon>
        <taxon>Polyphaga</taxon>
        <taxon>Scarabaeiformia</taxon>
        <taxon>Scarabaeidae</taxon>
        <taxon>Dynastinae</taxon>
        <taxon>Oryctes</taxon>
    </lineage>
</organism>
<comment type="caution">
    <text evidence="9">The sequence shown here is derived from an EMBL/GenBank/DDBJ whole genome shotgun (WGS) entry which is preliminary data.</text>
</comment>
<dbReference type="OrthoDB" id="3176171at2759"/>
<dbReference type="InterPro" id="IPR036961">
    <property type="entry name" value="Kinesin_motor_dom_sf"/>
</dbReference>
<evidence type="ECO:0000256" key="6">
    <source>
        <dbReference type="ARBA" id="ARBA00023212"/>
    </source>
</evidence>
<dbReference type="GO" id="GO:0005875">
    <property type="term" value="C:microtubule associated complex"/>
    <property type="evidence" value="ECO:0007669"/>
    <property type="project" value="TreeGrafter"/>
</dbReference>
<sequence length="222" mass="25196">MNEGTDNTSVQVAIRLRPLIQHEISKGFQNILEVYSELNQVKLKNSDKAFSYNYVFDVNIEQEEFYTKSVQQMIQHLFKGYNVTILAYGQTGSGKTHSMGTAYNGKQNEGVIPRALNDIFLFVKDNFTYDFTVSVSFMELYQEVLYDLLSTKPREQCVVEIREDTKSIIIPGLTEQPVTSSLEALEYLIKGSQGRATSSTNMNAQSSRSHAIFTINISMQKK</sequence>
<dbReference type="Gene3D" id="3.40.850.10">
    <property type="entry name" value="Kinesin motor domain"/>
    <property type="match status" value="1"/>
</dbReference>
<dbReference type="GO" id="GO:0051231">
    <property type="term" value="P:spindle elongation"/>
    <property type="evidence" value="ECO:0007669"/>
    <property type="project" value="TreeGrafter"/>
</dbReference>
<keyword evidence="10" id="KW-1185">Reference proteome</keyword>
<proteinExistence type="inferred from homology"/>
<comment type="subcellular location">
    <subcellularLocation>
        <location evidence="1">Cytoplasm</location>
        <location evidence="1">Cytoskeleton</location>
    </subcellularLocation>
</comment>
<dbReference type="PROSITE" id="PS50067">
    <property type="entry name" value="KINESIN_MOTOR_2"/>
    <property type="match status" value="1"/>
</dbReference>
<evidence type="ECO:0000256" key="3">
    <source>
        <dbReference type="ARBA" id="ARBA00022741"/>
    </source>
</evidence>
<dbReference type="SUPFAM" id="SSF52540">
    <property type="entry name" value="P-loop containing nucleoside triphosphate hydrolases"/>
    <property type="match status" value="1"/>
</dbReference>
<evidence type="ECO:0000256" key="2">
    <source>
        <dbReference type="ARBA" id="ARBA00022490"/>
    </source>
</evidence>
<dbReference type="EMBL" id="LJIG01002255">
    <property type="protein sequence ID" value="KRT84685.1"/>
    <property type="molecule type" value="Genomic_DNA"/>
</dbReference>
<keyword evidence="5" id="KW-0175">Coiled coil</keyword>
<evidence type="ECO:0000313" key="9">
    <source>
        <dbReference type="EMBL" id="KRT84685.1"/>
    </source>
</evidence>
<keyword evidence="2" id="KW-0963">Cytoplasm</keyword>
<protein>
    <submittedName>
        <fullName evidence="9">Kinesin</fullName>
    </submittedName>
</protein>
<keyword evidence="3 7" id="KW-0547">Nucleotide-binding</keyword>
<keyword evidence="6" id="KW-0206">Cytoskeleton</keyword>
<dbReference type="Proteomes" id="UP000051574">
    <property type="component" value="Unassembled WGS sequence"/>
</dbReference>
<evidence type="ECO:0000256" key="4">
    <source>
        <dbReference type="ARBA" id="ARBA00022840"/>
    </source>
</evidence>
<dbReference type="InterPro" id="IPR027640">
    <property type="entry name" value="Kinesin-like_fam"/>
</dbReference>
<gene>
    <name evidence="9" type="ORF">AMK59_2481</name>
</gene>
<dbReference type="GO" id="GO:0005524">
    <property type="term" value="F:ATP binding"/>
    <property type="evidence" value="ECO:0007669"/>
    <property type="project" value="UniProtKB-UniRule"/>
</dbReference>
<evidence type="ECO:0000259" key="8">
    <source>
        <dbReference type="PROSITE" id="PS50067"/>
    </source>
</evidence>
<dbReference type="SMART" id="SM00129">
    <property type="entry name" value="KISc"/>
    <property type="match status" value="1"/>
</dbReference>
<dbReference type="GO" id="GO:0008017">
    <property type="term" value="F:microtubule binding"/>
    <property type="evidence" value="ECO:0007669"/>
    <property type="project" value="InterPro"/>
</dbReference>
<dbReference type="InterPro" id="IPR001752">
    <property type="entry name" value="Kinesin_motor_dom"/>
</dbReference>
<evidence type="ECO:0000256" key="1">
    <source>
        <dbReference type="ARBA" id="ARBA00004245"/>
    </source>
</evidence>
<dbReference type="GO" id="GO:0007018">
    <property type="term" value="P:microtubule-based movement"/>
    <property type="evidence" value="ECO:0007669"/>
    <property type="project" value="InterPro"/>
</dbReference>
<feature type="domain" description="Kinesin motor" evidence="8">
    <location>
        <begin position="9"/>
        <end position="222"/>
    </location>
</feature>
<evidence type="ECO:0000256" key="7">
    <source>
        <dbReference type="PROSITE-ProRule" id="PRU00283"/>
    </source>
</evidence>
<evidence type="ECO:0000313" key="10">
    <source>
        <dbReference type="Proteomes" id="UP000051574"/>
    </source>
</evidence>
<dbReference type="GO" id="GO:0003777">
    <property type="term" value="F:microtubule motor activity"/>
    <property type="evidence" value="ECO:0007669"/>
    <property type="project" value="InterPro"/>
</dbReference>